<feature type="domain" description="Nucleoside phosphorylase" evidence="4">
    <location>
        <begin position="2"/>
        <end position="233"/>
    </location>
</feature>
<organism evidence="5 6">
    <name type="scientific">Methanosphaera stadtmanae</name>
    <dbReference type="NCBI Taxonomy" id="2317"/>
    <lineage>
        <taxon>Archaea</taxon>
        <taxon>Methanobacteriati</taxon>
        <taxon>Methanobacteriota</taxon>
        <taxon>Methanomada group</taxon>
        <taxon>Methanobacteria</taxon>
        <taxon>Methanobacteriales</taxon>
        <taxon>Methanobacteriaceae</taxon>
        <taxon>Methanosphaera</taxon>
    </lineage>
</organism>
<feature type="binding site" evidence="3">
    <location>
        <position position="175"/>
    </location>
    <ligand>
        <name>substrate</name>
    </ligand>
</feature>
<comment type="subunit">
    <text evidence="3">Homotrimer.</text>
</comment>
<dbReference type="AlphaFoldDB" id="A0A328PZB7"/>
<protein>
    <recommendedName>
        <fullName evidence="3">Probable S-methyl-5'-thioinosine phosphorylase</fullName>
        <ecNumber evidence="3">2.4.2.44</ecNumber>
    </recommendedName>
    <alternativeName>
        <fullName evidence="3">5'-methylthioinosine phosphorylase</fullName>
        <shortName evidence="3">MTI phosphorylase</shortName>
        <shortName evidence="3">MTIP</shortName>
    </alternativeName>
</protein>
<comment type="caution">
    <text evidence="3">Lacks conserved residue(s) required for the propagation of feature annotation.</text>
</comment>
<evidence type="ECO:0000256" key="1">
    <source>
        <dbReference type="ARBA" id="ARBA00022676"/>
    </source>
</evidence>
<gene>
    <name evidence="5" type="ORF">CA615_03110</name>
</gene>
<feature type="binding site" evidence="3">
    <location>
        <begin position="50"/>
        <end position="51"/>
    </location>
    <ligand>
        <name>phosphate</name>
        <dbReference type="ChEBI" id="CHEBI:43474"/>
    </ligand>
</feature>
<dbReference type="InterPro" id="IPR035994">
    <property type="entry name" value="Nucleoside_phosphorylase_sf"/>
</dbReference>
<dbReference type="PANTHER" id="PTHR42679:SF2">
    <property type="entry name" value="S-METHYL-5'-THIOADENOSINE PHOSPHORYLASE"/>
    <property type="match status" value="1"/>
</dbReference>
<dbReference type="UniPathway" id="UPA00606"/>
<evidence type="ECO:0000259" key="4">
    <source>
        <dbReference type="Pfam" id="PF01048"/>
    </source>
</evidence>
<comment type="catalytic activity">
    <reaction evidence="3">
        <text>S-methyl-5'-thioinosine + phosphate = 5-(methylsulfanyl)-alpha-D-ribose 1-phosphate + hypoxanthine</text>
        <dbReference type="Rhea" id="RHEA:30643"/>
        <dbReference type="ChEBI" id="CHEBI:17368"/>
        <dbReference type="ChEBI" id="CHEBI:43474"/>
        <dbReference type="ChEBI" id="CHEBI:48595"/>
        <dbReference type="ChEBI" id="CHEBI:58533"/>
        <dbReference type="EC" id="2.4.2.44"/>
    </reaction>
</comment>
<feature type="binding site" evidence="3">
    <location>
        <position position="8"/>
    </location>
    <ligand>
        <name>phosphate</name>
        <dbReference type="ChEBI" id="CHEBI:43474"/>
    </ligand>
</feature>
<dbReference type="HAMAP" id="MF_01963">
    <property type="entry name" value="MTAP"/>
    <property type="match status" value="1"/>
</dbReference>
<evidence type="ECO:0000313" key="5">
    <source>
        <dbReference type="EMBL" id="RAP03321.1"/>
    </source>
</evidence>
<keyword evidence="2 3" id="KW-0808">Transferase</keyword>
<comment type="caution">
    <text evidence="5">The sequence shown here is derived from an EMBL/GenBank/DDBJ whole genome shotgun (WGS) entry which is preliminary data.</text>
</comment>
<keyword evidence="3" id="KW-0660">Purine salvage</keyword>
<dbReference type="RefSeq" id="WP_112149442.1">
    <property type="nucleotide sequence ID" value="NZ_NGJK01000029.1"/>
</dbReference>
<comment type="similarity">
    <text evidence="3">Belongs to the PNP/MTAP phosphorylase family. MTAP subfamily.</text>
</comment>
<evidence type="ECO:0000313" key="6">
    <source>
        <dbReference type="Proteomes" id="UP000248557"/>
    </source>
</evidence>
<dbReference type="InterPro" id="IPR010044">
    <property type="entry name" value="MTAP"/>
</dbReference>
<dbReference type="EMBL" id="NGJK01000029">
    <property type="protein sequence ID" value="RAP03321.1"/>
    <property type="molecule type" value="Genomic_DNA"/>
</dbReference>
<name>A0A328PZB7_9EURY</name>
<dbReference type="NCBIfam" id="NF006599">
    <property type="entry name" value="PRK09136.1"/>
    <property type="match status" value="1"/>
</dbReference>
<reference evidence="5 6" key="1">
    <citation type="submission" date="2017-05" db="EMBL/GenBank/DDBJ databases">
        <title>Host range expansion of the Methanosphaera genus to humans and monogastric animals involves recent and extensive reduction in genome content.</title>
        <authorList>
            <person name="Hoedt E.C."/>
            <person name="Volmer J.G."/>
            <person name="Parks D.H."/>
            <person name="Rosewarne C.P."/>
            <person name="Denman S.E."/>
            <person name="Mcsweeney C.S."/>
            <person name="O Cuiv P."/>
            <person name="Hugenholtz P."/>
            <person name="Tyson G.W."/>
            <person name="Morrison M."/>
        </authorList>
    </citation>
    <scope>NUCLEOTIDE SEQUENCE [LARGE SCALE GENOMIC DNA]</scope>
    <source>
        <strain evidence="5 6">PA5</strain>
    </source>
</reference>
<evidence type="ECO:0000256" key="2">
    <source>
        <dbReference type="ARBA" id="ARBA00022679"/>
    </source>
</evidence>
<dbReference type="GO" id="GO:0006166">
    <property type="term" value="P:purine ribonucleoside salvage"/>
    <property type="evidence" value="ECO:0007669"/>
    <property type="project" value="UniProtKB-UniRule"/>
</dbReference>
<dbReference type="GO" id="GO:0005829">
    <property type="term" value="C:cytosol"/>
    <property type="evidence" value="ECO:0007669"/>
    <property type="project" value="TreeGrafter"/>
</dbReference>
<feature type="binding site" evidence="3">
    <location>
        <position position="176"/>
    </location>
    <ligand>
        <name>phosphate</name>
        <dbReference type="ChEBI" id="CHEBI:43474"/>
    </ligand>
</feature>
<dbReference type="GO" id="GO:0017061">
    <property type="term" value="F:S-methyl-5-thioadenosine phosphorylase activity"/>
    <property type="evidence" value="ECO:0007669"/>
    <property type="project" value="InterPro"/>
</dbReference>
<sequence>MIGIIGGTGTKALLETYSIVDKKDVKTGYGQAPQITILDINNKEVAYIPRHSQGHSVPPHKINYRANIEALKTIGVNQVYATNSVGSLDTNIEPGSILIPDNFIDFTHNRVSTFFDNEVVHIDCTNPYCETLRTNLITGNDVHPYGIYIATEGPRFETGAEIQFYKLIGGKVVGMTGVPEVVLAKEKQMCYSSICAVTNYAAAISPNKLTITEVIDAMKDCEEKLIKLITKTIKNTVVSRDCGCQHILDDAII</sequence>
<comment type="miscellaneous">
    <text evidence="3">Although this enzyme belongs to the family of MTA phosphorylases based on sequence homology, it has been shown that conserved amino acid substitutions in the substrate binding pocket convert the substrate specificity of this enzyme from 6-aminopurines to 6-oxopurines.</text>
</comment>
<feature type="site" description="Important for substrate specificity" evidence="3">
    <location>
        <position position="157"/>
    </location>
</feature>
<dbReference type="PANTHER" id="PTHR42679">
    <property type="entry name" value="S-METHYL-5'-THIOADENOSINE PHOSPHORYLASE"/>
    <property type="match status" value="1"/>
</dbReference>
<dbReference type="InterPro" id="IPR000845">
    <property type="entry name" value="Nucleoside_phosphorylase_d"/>
</dbReference>
<comment type="pathway">
    <text evidence="3">Purine metabolism; purine nucleoside salvage.</text>
</comment>
<dbReference type="Proteomes" id="UP000248557">
    <property type="component" value="Unassembled WGS sequence"/>
</dbReference>
<feature type="site" description="Important for substrate specificity" evidence="3">
    <location>
        <position position="211"/>
    </location>
</feature>
<proteinExistence type="inferred from homology"/>
<accession>A0A328PZB7</accession>
<dbReference type="SUPFAM" id="SSF53167">
    <property type="entry name" value="Purine and uridine phosphorylases"/>
    <property type="match status" value="1"/>
</dbReference>
<dbReference type="GO" id="GO:0019509">
    <property type="term" value="P:L-methionine salvage from methylthioadenosine"/>
    <property type="evidence" value="ECO:0007669"/>
    <property type="project" value="TreeGrafter"/>
</dbReference>
<dbReference type="Gene3D" id="3.40.50.1580">
    <property type="entry name" value="Nucleoside phosphorylase domain"/>
    <property type="match status" value="1"/>
</dbReference>
<dbReference type="EC" id="2.4.2.44" evidence="3"/>
<dbReference type="CDD" id="cd09010">
    <property type="entry name" value="MTAP_SsMTAPII_like_MTIP"/>
    <property type="match status" value="1"/>
</dbReference>
<feature type="binding site" evidence="3">
    <location>
        <begin position="199"/>
        <end position="201"/>
    </location>
    <ligand>
        <name>substrate</name>
    </ligand>
</feature>
<dbReference type="Pfam" id="PF01048">
    <property type="entry name" value="PNP_UDP_1"/>
    <property type="match status" value="1"/>
</dbReference>
<comment type="function">
    <text evidence="3">Catalyzes the reversible phosphorylation of S-methyl-5'-thioinosine (MTI) to hypoxanthine and 5-methylthioribose-1-phosphate. Involved in the breakdown of S-methyl-5'-thioadenosine (MTA), a major by-product of polyamine biosynthesis. Catabolism of (MTA) occurs via deamination to MTI and phosphorolysis to hypoxanthine.</text>
</comment>
<keyword evidence="1 3" id="KW-0328">Glycosyltransferase</keyword>
<evidence type="ECO:0000256" key="3">
    <source>
        <dbReference type="HAMAP-Rule" id="MF_01963"/>
    </source>
</evidence>